<dbReference type="GO" id="GO:0008616">
    <property type="term" value="P:tRNA queuosine(34) biosynthetic process"/>
    <property type="evidence" value="ECO:0007669"/>
    <property type="project" value="InterPro"/>
</dbReference>
<organism evidence="2 3">
    <name type="scientific">Vulcanisaeta souniana JCM 11219</name>
    <dbReference type="NCBI Taxonomy" id="1293586"/>
    <lineage>
        <taxon>Archaea</taxon>
        <taxon>Thermoproteota</taxon>
        <taxon>Thermoprotei</taxon>
        <taxon>Thermoproteales</taxon>
        <taxon>Thermoproteaceae</taxon>
        <taxon>Vulcanisaeta</taxon>
    </lineage>
</organism>
<dbReference type="Pfam" id="PF14489">
    <property type="entry name" value="QueF"/>
    <property type="match status" value="1"/>
</dbReference>
<dbReference type="AlphaFoldDB" id="A0A830E9M6"/>
<sequence>MVRVIRAGPVDNVHIETTFSAVCPIDHSIDNYVIEIDYKPSCNTDGCNYLELSSLREWLDEFKGRVIYHEDAINEVINVLVKALSPIEITVTLTSNYRGIKYVVRRGINK</sequence>
<dbReference type="Proteomes" id="UP000657075">
    <property type="component" value="Unassembled WGS sequence"/>
</dbReference>
<dbReference type="InterPro" id="IPR043133">
    <property type="entry name" value="GTP-CH-I_C/QueF"/>
</dbReference>
<evidence type="ECO:0000313" key="3">
    <source>
        <dbReference type="Proteomes" id="UP000657075"/>
    </source>
</evidence>
<dbReference type="RefSeq" id="WP_188603227.1">
    <property type="nucleotide sequence ID" value="NZ_AP026830.1"/>
</dbReference>
<proteinExistence type="predicted"/>
<accession>A0A830E9M6</accession>
<keyword evidence="4" id="KW-1185">Reference proteome</keyword>
<dbReference type="EMBL" id="AP026830">
    <property type="protein sequence ID" value="BDR93529.1"/>
    <property type="molecule type" value="Genomic_DNA"/>
</dbReference>
<protein>
    <recommendedName>
        <fullName evidence="5">7-cyano-7-deazaguanine reductase</fullName>
    </recommendedName>
</protein>
<dbReference type="SUPFAM" id="SSF55620">
    <property type="entry name" value="Tetrahydrobiopterin biosynthesis enzymes-like"/>
    <property type="match status" value="1"/>
</dbReference>
<gene>
    <name evidence="2" type="ORF">GCM10007112_13340</name>
    <name evidence="1" type="ORF">Vsou_26220</name>
</gene>
<reference evidence="2" key="2">
    <citation type="submission" date="2020-09" db="EMBL/GenBank/DDBJ databases">
        <authorList>
            <person name="Sun Q."/>
            <person name="Ohkuma M."/>
        </authorList>
    </citation>
    <scope>NUCLEOTIDE SEQUENCE</scope>
    <source>
        <strain evidence="2">JCM 11219</strain>
    </source>
</reference>
<dbReference type="EMBL" id="BMNM01000004">
    <property type="protein sequence ID" value="GGI77869.1"/>
    <property type="molecule type" value="Genomic_DNA"/>
</dbReference>
<dbReference type="GO" id="GO:0033739">
    <property type="term" value="F:preQ1 synthase activity"/>
    <property type="evidence" value="ECO:0007669"/>
    <property type="project" value="InterPro"/>
</dbReference>
<evidence type="ECO:0000313" key="4">
    <source>
        <dbReference type="Proteomes" id="UP001060771"/>
    </source>
</evidence>
<dbReference type="GeneID" id="76208162"/>
<dbReference type="OrthoDB" id="26185at2157"/>
<evidence type="ECO:0008006" key="5">
    <source>
        <dbReference type="Google" id="ProtNLM"/>
    </source>
</evidence>
<evidence type="ECO:0000313" key="1">
    <source>
        <dbReference type="EMBL" id="BDR93529.1"/>
    </source>
</evidence>
<evidence type="ECO:0000313" key="2">
    <source>
        <dbReference type="EMBL" id="GGI77869.1"/>
    </source>
</evidence>
<reference evidence="4" key="3">
    <citation type="submission" date="2022-09" db="EMBL/GenBank/DDBJ databases">
        <title>Complete genome sequence of Vulcanisaeta souniana.</title>
        <authorList>
            <person name="Kato S."/>
            <person name="Itoh T."/>
            <person name="Ohkuma M."/>
        </authorList>
    </citation>
    <scope>NUCLEOTIDE SEQUENCE [LARGE SCALE GENOMIC DNA]</scope>
    <source>
        <strain evidence="4">JCM 11219</strain>
    </source>
</reference>
<name>A0A830E9M6_9CREN</name>
<reference evidence="2" key="1">
    <citation type="journal article" date="2014" name="Int. J. Syst. Evol. Microbiol.">
        <title>Complete genome sequence of Corynebacterium casei LMG S-19264T (=DSM 44701T), isolated from a smear-ripened cheese.</title>
        <authorList>
            <consortium name="US DOE Joint Genome Institute (JGI-PGF)"/>
            <person name="Walter F."/>
            <person name="Albersmeier A."/>
            <person name="Kalinowski J."/>
            <person name="Ruckert C."/>
        </authorList>
    </citation>
    <scope>NUCLEOTIDE SEQUENCE</scope>
    <source>
        <strain evidence="2">JCM 11219</strain>
    </source>
</reference>
<dbReference type="Proteomes" id="UP001060771">
    <property type="component" value="Chromosome"/>
</dbReference>
<dbReference type="InterPro" id="IPR029500">
    <property type="entry name" value="QueF"/>
</dbReference>
<dbReference type="Gene3D" id="3.30.1130.10">
    <property type="match status" value="1"/>
</dbReference>
<reference evidence="1" key="4">
    <citation type="journal article" date="2023" name="Microbiol. Resour. Announc.">
        <title>Complete Genome Sequence of Vulcanisaeta souniana Strain IC-059, a Hyperthermophilic Archaeon Isolated from Hot Spring Water in Japan.</title>
        <authorList>
            <person name="Kato S."/>
            <person name="Itoh T."/>
            <person name="Wu L."/>
            <person name="Ma J."/>
            <person name="Ohkuma M."/>
        </authorList>
    </citation>
    <scope>NUCLEOTIDE SEQUENCE</scope>
    <source>
        <strain evidence="1">JCM 11219</strain>
    </source>
</reference>